<reference evidence="5 6" key="1">
    <citation type="submission" date="2019-07" db="EMBL/GenBank/DDBJ databases">
        <title>Whole genome shotgun sequence of Cellulomonas aerilata NBRC 106308.</title>
        <authorList>
            <person name="Hosoyama A."/>
            <person name="Uohara A."/>
            <person name="Ohji S."/>
            <person name="Ichikawa N."/>
        </authorList>
    </citation>
    <scope>NUCLEOTIDE SEQUENCE [LARGE SCALE GENOMIC DNA]</scope>
    <source>
        <strain evidence="5 6">NBRC 106308</strain>
    </source>
</reference>
<dbReference type="InterPro" id="IPR003961">
    <property type="entry name" value="FN3_dom"/>
</dbReference>
<protein>
    <recommendedName>
        <fullName evidence="7">Fibronectin type-III domain-containing protein</fullName>
    </recommendedName>
</protein>
<keyword evidence="1" id="KW-0326">Glycosidase</keyword>
<name>A0A512D9Z6_9CELL</name>
<feature type="domain" description="SLH" evidence="4">
    <location>
        <begin position="370"/>
        <end position="433"/>
    </location>
</feature>
<organism evidence="5 6">
    <name type="scientific">Cellulomonas aerilata</name>
    <dbReference type="NCBI Taxonomy" id="515326"/>
    <lineage>
        <taxon>Bacteria</taxon>
        <taxon>Bacillati</taxon>
        <taxon>Actinomycetota</taxon>
        <taxon>Actinomycetes</taxon>
        <taxon>Micrococcales</taxon>
        <taxon>Cellulomonadaceae</taxon>
        <taxon>Cellulomonas</taxon>
    </lineage>
</organism>
<feature type="domain" description="Fibronectin type-III" evidence="3">
    <location>
        <begin position="119"/>
        <end position="217"/>
    </location>
</feature>
<keyword evidence="2" id="KW-0119">Carbohydrate metabolism</keyword>
<feature type="domain" description="SLH" evidence="4">
    <location>
        <begin position="434"/>
        <end position="497"/>
    </location>
</feature>
<dbReference type="RefSeq" id="WP_146901000.1">
    <property type="nucleotide sequence ID" value="NZ_BAAARM010000002.1"/>
</dbReference>
<keyword evidence="1" id="KW-0378">Hydrolase</keyword>
<dbReference type="PROSITE" id="PS51272">
    <property type="entry name" value="SLH"/>
    <property type="match status" value="3"/>
</dbReference>
<dbReference type="GO" id="GO:0000272">
    <property type="term" value="P:polysaccharide catabolic process"/>
    <property type="evidence" value="ECO:0007669"/>
    <property type="project" value="UniProtKB-KW"/>
</dbReference>
<comment type="caution">
    <text evidence="5">The sequence shown here is derived from an EMBL/GenBank/DDBJ whole genome shotgun (WGS) entry which is preliminary data.</text>
</comment>
<evidence type="ECO:0000259" key="3">
    <source>
        <dbReference type="PROSITE" id="PS50853"/>
    </source>
</evidence>
<evidence type="ECO:0000313" key="6">
    <source>
        <dbReference type="Proteomes" id="UP000321181"/>
    </source>
</evidence>
<dbReference type="SUPFAM" id="SSF49265">
    <property type="entry name" value="Fibronectin type III"/>
    <property type="match status" value="1"/>
</dbReference>
<evidence type="ECO:0000259" key="4">
    <source>
        <dbReference type="PROSITE" id="PS51272"/>
    </source>
</evidence>
<feature type="domain" description="SLH" evidence="4">
    <location>
        <begin position="306"/>
        <end position="369"/>
    </location>
</feature>
<evidence type="ECO:0000256" key="2">
    <source>
        <dbReference type="ARBA" id="ARBA00023326"/>
    </source>
</evidence>
<dbReference type="PANTHER" id="PTHR43308">
    <property type="entry name" value="OUTER MEMBRANE PROTEIN ALPHA-RELATED"/>
    <property type="match status" value="1"/>
</dbReference>
<keyword evidence="6" id="KW-1185">Reference proteome</keyword>
<dbReference type="Pfam" id="PF00041">
    <property type="entry name" value="fn3"/>
    <property type="match status" value="1"/>
</dbReference>
<dbReference type="AlphaFoldDB" id="A0A512D9Z6"/>
<dbReference type="CDD" id="cd00063">
    <property type="entry name" value="FN3"/>
    <property type="match status" value="1"/>
</dbReference>
<keyword evidence="2" id="KW-0624">Polysaccharide degradation</keyword>
<accession>A0A512D9Z6</accession>
<dbReference type="GO" id="GO:0016798">
    <property type="term" value="F:hydrolase activity, acting on glycosyl bonds"/>
    <property type="evidence" value="ECO:0007669"/>
    <property type="project" value="UniProtKB-KW"/>
</dbReference>
<dbReference type="InterPro" id="IPR036116">
    <property type="entry name" value="FN3_sf"/>
</dbReference>
<evidence type="ECO:0000256" key="1">
    <source>
        <dbReference type="ARBA" id="ARBA00023295"/>
    </source>
</evidence>
<evidence type="ECO:0000313" key="5">
    <source>
        <dbReference type="EMBL" id="GEO33314.1"/>
    </source>
</evidence>
<dbReference type="OrthoDB" id="9816550at2"/>
<dbReference type="SMART" id="SM00060">
    <property type="entry name" value="FN3"/>
    <property type="match status" value="1"/>
</dbReference>
<sequence>MLRLPGWTVSTQDIRGTRQVTVVPDGVDVVPPSAPVLTSPAGGWVGQGIDVRWQPSSDQVGVVSYAVLLDGREVAVVGRSVVGTSITATIGAHTVAVRALDAAGHTSTSPAAALLVGEAPTTPVMLPRPQPVDHGIRVFWEPVAVVPPVTGYSVVVRVSGSTWPPEEVARVTAPAGSTSVVVDGLTNGVEHEVTVEAVNDVGPSPSSSGHWDVTPGPVAITSPEPETDVTSPVELGWEVTGMDDVAYFLVSVAGRPVRFVPATARSVSLPILAGGYPVELGVQSVRADGTAEPASTVRVRPPTGAPTVLFPTVPWTHPFYDEIFWLAQAGITRGRADGTFGSSAPVSREAMAAFLFRYAGGDVGDYVPPATAEFPDVPVTHPFFREISWLAEAGITRGRADHTFGPGDAVSREAMAAFLHRFAEAAESGYVPDAESPFADVAPDHPFFTEISWLYESEISRGRPDGSFGPAEPVSREAMAAFLSRASTGAAGVVASPGALRAAEA</sequence>
<proteinExistence type="predicted"/>
<dbReference type="Gene3D" id="2.60.40.10">
    <property type="entry name" value="Immunoglobulins"/>
    <property type="match status" value="2"/>
</dbReference>
<dbReference type="PROSITE" id="PS50853">
    <property type="entry name" value="FN3"/>
    <property type="match status" value="1"/>
</dbReference>
<dbReference type="Proteomes" id="UP000321181">
    <property type="component" value="Unassembled WGS sequence"/>
</dbReference>
<evidence type="ECO:0008006" key="7">
    <source>
        <dbReference type="Google" id="ProtNLM"/>
    </source>
</evidence>
<gene>
    <name evidence="5" type="ORF">CAE01nite_10390</name>
</gene>
<dbReference type="EMBL" id="BJYY01000007">
    <property type="protein sequence ID" value="GEO33314.1"/>
    <property type="molecule type" value="Genomic_DNA"/>
</dbReference>
<dbReference type="Pfam" id="PF00395">
    <property type="entry name" value="SLH"/>
    <property type="match status" value="3"/>
</dbReference>
<dbReference type="InterPro" id="IPR001119">
    <property type="entry name" value="SLH_dom"/>
</dbReference>
<dbReference type="InterPro" id="IPR013783">
    <property type="entry name" value="Ig-like_fold"/>
</dbReference>
<dbReference type="InterPro" id="IPR051465">
    <property type="entry name" value="Cell_Envelope_Struct_Comp"/>
</dbReference>